<dbReference type="Proteomes" id="UP000290624">
    <property type="component" value="Unassembled WGS sequence"/>
</dbReference>
<evidence type="ECO:0000313" key="2">
    <source>
        <dbReference type="Proteomes" id="UP000290624"/>
    </source>
</evidence>
<dbReference type="AlphaFoldDB" id="A0A4V1Q762"/>
<accession>A0A4V1Q762</accession>
<comment type="caution">
    <text evidence="1">The sequence shown here is derived from an EMBL/GenBank/DDBJ whole genome shotgun (WGS) entry which is preliminary data.</text>
</comment>
<sequence>MMPAASPAAATTLHTILDRLSDAERPFFLLGEDASPVNAEAIMDGDGVEELGATLDAVIGVLASRLGRGERRLWALAVDSLTNRLLWLGAATGQLGRAQAMAVDLVAALDRPGVPAPRFTTLRDLPEGVRDVWVRRGSCCLVSRVPGHGSCADCPRQTPAEREARLRERALTGGDH</sequence>
<gene>
    <name evidence="1" type="ORF">C1706_11395</name>
</gene>
<dbReference type="EMBL" id="PPCV01000008">
    <property type="protein sequence ID" value="RXW31478.1"/>
    <property type="molecule type" value="Genomic_DNA"/>
</dbReference>
<dbReference type="GO" id="GO:0051537">
    <property type="term" value="F:2 iron, 2 sulfur cluster binding"/>
    <property type="evidence" value="ECO:0007669"/>
    <property type="project" value="InterPro"/>
</dbReference>
<proteinExistence type="predicted"/>
<protein>
    <submittedName>
        <fullName evidence="1">Uncharacterized protein</fullName>
    </submittedName>
</protein>
<dbReference type="OrthoDB" id="3290158at2"/>
<name>A0A4V1Q762_9ACTN</name>
<reference evidence="1 2" key="1">
    <citation type="submission" date="2018-01" db="EMBL/GenBank/DDBJ databases">
        <title>Lactibacter flavus gen. nov., sp. nov., a novel bacterium of the family Propionibacteriaceae isolated from raw milk and dairy products.</title>
        <authorList>
            <person name="Wenning M."/>
            <person name="Breitenwieser F."/>
            <person name="Huptas C."/>
            <person name="von Neubeck M."/>
            <person name="Busse H.-J."/>
            <person name="Scherer S."/>
        </authorList>
    </citation>
    <scope>NUCLEOTIDE SEQUENCE [LARGE SCALE GENOMIC DNA]</scope>
    <source>
        <strain evidence="1 2">VG341</strain>
    </source>
</reference>
<evidence type="ECO:0000313" key="1">
    <source>
        <dbReference type="EMBL" id="RXW31478.1"/>
    </source>
</evidence>
<keyword evidence="2" id="KW-1185">Reference proteome</keyword>
<dbReference type="RefSeq" id="WP_129459363.1">
    <property type="nucleotide sequence ID" value="NZ_PPCV01000008.1"/>
</dbReference>
<organism evidence="1 2">
    <name type="scientific">Propioniciclava flava</name>
    <dbReference type="NCBI Taxonomy" id="2072026"/>
    <lineage>
        <taxon>Bacteria</taxon>
        <taxon>Bacillati</taxon>
        <taxon>Actinomycetota</taxon>
        <taxon>Actinomycetes</taxon>
        <taxon>Propionibacteriales</taxon>
        <taxon>Propionibacteriaceae</taxon>
        <taxon>Propioniciclava</taxon>
    </lineage>
</organism>